<keyword evidence="7" id="KW-0812">Transmembrane</keyword>
<evidence type="ECO:0000256" key="6">
    <source>
        <dbReference type="ARBA" id="ARBA00023014"/>
    </source>
</evidence>
<keyword evidence="4" id="KW-0249">Electron transport</keyword>
<dbReference type="PANTHER" id="PTHR30176">
    <property type="entry name" value="FERREDOXIN-TYPE PROTEIN NAPH"/>
    <property type="match status" value="1"/>
</dbReference>
<dbReference type="PROSITE" id="PS51379">
    <property type="entry name" value="4FE4S_FER_2"/>
    <property type="match status" value="1"/>
</dbReference>
<keyword evidence="3" id="KW-0479">Metal-binding</keyword>
<dbReference type="Proteomes" id="UP001651880">
    <property type="component" value="Unassembled WGS sequence"/>
</dbReference>
<dbReference type="Gene3D" id="3.90.1010.20">
    <property type="match status" value="1"/>
</dbReference>
<dbReference type="Pfam" id="PF04205">
    <property type="entry name" value="FMN_bind"/>
    <property type="match status" value="1"/>
</dbReference>
<evidence type="ECO:0000313" key="10">
    <source>
        <dbReference type="Proteomes" id="UP001651880"/>
    </source>
</evidence>
<keyword evidence="7" id="KW-0472">Membrane</keyword>
<feature type="transmembrane region" description="Helical" evidence="7">
    <location>
        <begin position="173"/>
        <end position="193"/>
    </location>
</feature>
<keyword evidence="10" id="KW-1185">Reference proteome</keyword>
<evidence type="ECO:0000256" key="7">
    <source>
        <dbReference type="SAM" id="Phobius"/>
    </source>
</evidence>
<organism evidence="9 10">
    <name type="scientific">Lutispora saccharofermentans</name>
    <dbReference type="NCBI Taxonomy" id="3024236"/>
    <lineage>
        <taxon>Bacteria</taxon>
        <taxon>Bacillati</taxon>
        <taxon>Bacillota</taxon>
        <taxon>Clostridia</taxon>
        <taxon>Lutisporales</taxon>
        <taxon>Lutisporaceae</taxon>
        <taxon>Lutispora</taxon>
    </lineage>
</organism>
<dbReference type="InterPro" id="IPR017900">
    <property type="entry name" value="4Fe4S_Fe_S_CS"/>
</dbReference>
<accession>A0ABT1NE52</accession>
<keyword evidence="1" id="KW-0813">Transport</keyword>
<dbReference type="InterPro" id="IPR007329">
    <property type="entry name" value="FMN-bd"/>
</dbReference>
<dbReference type="PANTHER" id="PTHR30176:SF3">
    <property type="entry name" value="FERREDOXIN-TYPE PROTEIN NAPH"/>
    <property type="match status" value="1"/>
</dbReference>
<dbReference type="SUPFAM" id="SSF54862">
    <property type="entry name" value="4Fe-4S ferredoxins"/>
    <property type="match status" value="1"/>
</dbReference>
<evidence type="ECO:0000259" key="8">
    <source>
        <dbReference type="PROSITE" id="PS51379"/>
    </source>
</evidence>
<feature type="domain" description="4Fe-4S ferredoxin-type" evidence="8">
    <location>
        <begin position="210"/>
        <end position="241"/>
    </location>
</feature>
<comment type="caution">
    <text evidence="9">The sequence shown here is derived from an EMBL/GenBank/DDBJ whole genome shotgun (WGS) entry which is preliminary data.</text>
</comment>
<gene>
    <name evidence="9" type="ORF">LJD61_07155</name>
</gene>
<name>A0ABT1NE52_9FIRM</name>
<reference evidence="9 10" key="1">
    <citation type="submission" date="2021-10" db="EMBL/GenBank/DDBJ databases">
        <title>Lutispora strain m25 sp. nov., a thermophilic, non-spore-forming bacterium isolated from a lab-scale methanogenic bioreactor digesting anaerobic sludge.</title>
        <authorList>
            <person name="El Houari A."/>
            <person name="Mcdonald J."/>
        </authorList>
    </citation>
    <scope>NUCLEOTIDE SEQUENCE [LARGE SCALE GENOMIC DNA]</scope>
    <source>
        <strain evidence="10">m25</strain>
    </source>
</reference>
<dbReference type="PROSITE" id="PS00198">
    <property type="entry name" value="4FE4S_FER_1"/>
    <property type="match status" value="1"/>
</dbReference>
<sequence>MKKIRTRYGRGLVQASIFIALIIIVLLYDLYTDGKLSFKLLGIGDLNPYGGWSALHQFATDSSYTFEGISKSAALTAALLTIAVIGGRFFCGWLCPIGAMQDFSAWLGSKMKIPRFDTKVKKAFNPLFFKYPILLSILLISILGYGAIIAGLSPWRALLSLLRLPYNWAEMKTGFAILMAVFLASMFLSRFFCRYLCPLGAAQALFGSLSLFSLKHGSGCSRCGICLDGCPVGIRLSAGSDTISPECIRCMDCIDGCKSQGIQGIHHALGKKRISLKAYASLMLTLFIFIWLGVPHLFAGSLHGADIRLGSLRDGTYQGEARGFAGKILTEITITEGRIAEIKIIEHHESKGWYEEVFMMLPKEIIKKQSLQVDSISGATKTSKGLIRSVANAVNKA</sequence>
<feature type="transmembrane region" description="Helical" evidence="7">
    <location>
        <begin position="278"/>
        <end position="298"/>
    </location>
</feature>
<dbReference type="EMBL" id="JAJEKE010000004">
    <property type="protein sequence ID" value="MCQ1529329.1"/>
    <property type="molecule type" value="Genomic_DNA"/>
</dbReference>
<proteinExistence type="predicted"/>
<evidence type="ECO:0000313" key="9">
    <source>
        <dbReference type="EMBL" id="MCQ1529329.1"/>
    </source>
</evidence>
<keyword evidence="6" id="KW-0411">Iron-sulfur</keyword>
<dbReference type="Pfam" id="PF12801">
    <property type="entry name" value="Fer4_5"/>
    <property type="match status" value="2"/>
</dbReference>
<dbReference type="InterPro" id="IPR051684">
    <property type="entry name" value="Electron_Trans/Redox"/>
</dbReference>
<feature type="transmembrane region" description="Helical" evidence="7">
    <location>
        <begin position="12"/>
        <end position="31"/>
    </location>
</feature>
<dbReference type="RefSeq" id="WP_255226845.1">
    <property type="nucleotide sequence ID" value="NZ_JAJEKE010000004.1"/>
</dbReference>
<evidence type="ECO:0000256" key="3">
    <source>
        <dbReference type="ARBA" id="ARBA00022723"/>
    </source>
</evidence>
<evidence type="ECO:0000256" key="5">
    <source>
        <dbReference type="ARBA" id="ARBA00023004"/>
    </source>
</evidence>
<keyword evidence="7" id="KW-1133">Transmembrane helix</keyword>
<evidence type="ECO:0000256" key="2">
    <source>
        <dbReference type="ARBA" id="ARBA00022485"/>
    </source>
</evidence>
<protein>
    <submittedName>
        <fullName evidence="9">4Fe-4S binding protein</fullName>
    </submittedName>
</protein>
<dbReference type="InterPro" id="IPR017896">
    <property type="entry name" value="4Fe4S_Fe-S-bd"/>
</dbReference>
<feature type="transmembrane region" description="Helical" evidence="7">
    <location>
        <begin position="131"/>
        <end position="153"/>
    </location>
</feature>
<keyword evidence="2" id="KW-0004">4Fe-4S</keyword>
<evidence type="ECO:0000256" key="4">
    <source>
        <dbReference type="ARBA" id="ARBA00022982"/>
    </source>
</evidence>
<keyword evidence="5" id="KW-0408">Iron</keyword>
<feature type="transmembrane region" description="Helical" evidence="7">
    <location>
        <begin position="73"/>
        <end position="95"/>
    </location>
</feature>
<evidence type="ECO:0000256" key="1">
    <source>
        <dbReference type="ARBA" id="ARBA00022448"/>
    </source>
</evidence>
<dbReference type="SMART" id="SM00900">
    <property type="entry name" value="FMN_bind"/>
    <property type="match status" value="1"/>
</dbReference>